<dbReference type="InterPro" id="IPR002347">
    <property type="entry name" value="SDR_fam"/>
</dbReference>
<gene>
    <name evidence="4" type="ORF">VSR73_09005</name>
</gene>
<dbReference type="InterPro" id="IPR036291">
    <property type="entry name" value="NAD(P)-bd_dom_sf"/>
</dbReference>
<accession>A0ABU9RMB1</accession>
<proteinExistence type="inferred from homology"/>
<dbReference type="Gene3D" id="3.40.50.720">
    <property type="entry name" value="NAD(P)-binding Rossmann-like Domain"/>
    <property type="match status" value="1"/>
</dbReference>
<name>A0ABU9RMB1_9BURK</name>
<dbReference type="PANTHER" id="PTHR44196">
    <property type="entry name" value="DEHYDROGENASE/REDUCTASE SDR FAMILY MEMBER 7B"/>
    <property type="match status" value="1"/>
</dbReference>
<protein>
    <submittedName>
        <fullName evidence="4">SDR family oxidoreductase</fullName>
    </submittedName>
</protein>
<dbReference type="NCBIfam" id="NF006099">
    <property type="entry name" value="PRK08251.1"/>
    <property type="match status" value="1"/>
</dbReference>
<dbReference type="SUPFAM" id="SSF51735">
    <property type="entry name" value="NAD(P)-binding Rossmann-fold domains"/>
    <property type="match status" value="1"/>
</dbReference>
<sequence>MQVCVSSEYDETEMTQRSRTVLITGSSSGLGAGMAREFAARGYDLALCARRTERLVELQRELASAFDVRVEIRALDVNEHEQVFAVFNEFAQVFGHLDRIVVNAGIGEGRRIGTGHFGTNLRTAETNFIAALAQCEAAVEILRRQGSGHLVVISSMSAKRGLPRHLTTYAATKAAVAHLAEGIRAELIKTPIKVTTLFPGYIRTELNAAAKKLPFELQERVGCQHMVKAIEREPAEACVPGWPWSLVGILMQTLPLRWVARMN</sequence>
<keyword evidence="5" id="KW-1185">Reference proteome</keyword>
<dbReference type="Pfam" id="PF00106">
    <property type="entry name" value="adh_short"/>
    <property type="match status" value="1"/>
</dbReference>
<dbReference type="PRINTS" id="PR00080">
    <property type="entry name" value="SDRFAMILY"/>
</dbReference>
<evidence type="ECO:0000256" key="3">
    <source>
        <dbReference type="RuleBase" id="RU000363"/>
    </source>
</evidence>
<dbReference type="EMBL" id="JAYMRV010000002">
    <property type="protein sequence ID" value="MEM5421198.1"/>
    <property type="molecule type" value="Genomic_DNA"/>
</dbReference>
<organism evidence="4 5">
    <name type="scientific">Paraburkholderia ferrariae</name>
    <dbReference type="NCBI Taxonomy" id="386056"/>
    <lineage>
        <taxon>Bacteria</taxon>
        <taxon>Pseudomonadati</taxon>
        <taxon>Pseudomonadota</taxon>
        <taxon>Betaproteobacteria</taxon>
        <taxon>Burkholderiales</taxon>
        <taxon>Burkholderiaceae</taxon>
        <taxon>Paraburkholderia</taxon>
    </lineage>
</organism>
<reference evidence="4 5" key="1">
    <citation type="submission" date="2024-01" db="EMBL/GenBank/DDBJ databases">
        <title>The diversity of rhizobia nodulating Mimosa spp. in eleven states of Brazil covering several biomes is determined by host plant, location, and edaphic factors.</title>
        <authorList>
            <person name="Rouws L."/>
            <person name="Barauna A."/>
            <person name="Beukes C."/>
            <person name="De Faria S.M."/>
            <person name="Gross E."/>
            <person name="Dos Reis Junior F.B."/>
            <person name="Simon M."/>
            <person name="Maluk M."/>
            <person name="Odee D.W."/>
            <person name="Kenicer G."/>
            <person name="Young J.P.W."/>
            <person name="Reis V.M."/>
            <person name="Zilli J."/>
            <person name="James E.K."/>
        </authorList>
    </citation>
    <scope>NUCLEOTIDE SEQUENCE [LARGE SCALE GENOMIC DNA]</scope>
    <source>
        <strain evidence="4 5">JPY167</strain>
    </source>
</reference>
<comment type="caution">
    <text evidence="4">The sequence shown here is derived from an EMBL/GenBank/DDBJ whole genome shotgun (WGS) entry which is preliminary data.</text>
</comment>
<dbReference type="PRINTS" id="PR00081">
    <property type="entry name" value="GDHRDH"/>
</dbReference>
<evidence type="ECO:0000313" key="4">
    <source>
        <dbReference type="EMBL" id="MEM5421198.1"/>
    </source>
</evidence>
<evidence type="ECO:0000256" key="2">
    <source>
        <dbReference type="ARBA" id="ARBA00023002"/>
    </source>
</evidence>
<keyword evidence="2" id="KW-0560">Oxidoreductase</keyword>
<dbReference type="PANTHER" id="PTHR44196:SF1">
    <property type="entry name" value="DEHYDROGENASE_REDUCTASE SDR FAMILY MEMBER 7B"/>
    <property type="match status" value="1"/>
</dbReference>
<dbReference type="Proteomes" id="UP001489897">
    <property type="component" value="Unassembled WGS sequence"/>
</dbReference>
<comment type="similarity">
    <text evidence="1 3">Belongs to the short-chain dehydrogenases/reductases (SDR) family.</text>
</comment>
<evidence type="ECO:0000313" key="5">
    <source>
        <dbReference type="Proteomes" id="UP001489897"/>
    </source>
</evidence>
<evidence type="ECO:0000256" key="1">
    <source>
        <dbReference type="ARBA" id="ARBA00006484"/>
    </source>
</evidence>